<feature type="transmembrane region" description="Helical" evidence="1">
    <location>
        <begin position="131"/>
        <end position="152"/>
    </location>
</feature>
<name>A0A0C3KZ83_9AGAM</name>
<evidence type="ECO:0000313" key="3">
    <source>
        <dbReference type="Proteomes" id="UP000054248"/>
    </source>
</evidence>
<feature type="transmembrane region" description="Helical" evidence="1">
    <location>
        <begin position="199"/>
        <end position="218"/>
    </location>
</feature>
<feature type="transmembrane region" description="Helical" evidence="1">
    <location>
        <begin position="81"/>
        <end position="111"/>
    </location>
</feature>
<evidence type="ECO:0000256" key="1">
    <source>
        <dbReference type="SAM" id="Phobius"/>
    </source>
</evidence>
<organism evidence="2 3">
    <name type="scientific">Tulasnella calospora MUT 4182</name>
    <dbReference type="NCBI Taxonomy" id="1051891"/>
    <lineage>
        <taxon>Eukaryota</taxon>
        <taxon>Fungi</taxon>
        <taxon>Dikarya</taxon>
        <taxon>Basidiomycota</taxon>
        <taxon>Agaricomycotina</taxon>
        <taxon>Agaricomycetes</taxon>
        <taxon>Cantharellales</taxon>
        <taxon>Tulasnellaceae</taxon>
        <taxon>Tulasnella</taxon>
    </lineage>
</organism>
<keyword evidence="1" id="KW-1133">Transmembrane helix</keyword>
<dbReference type="AlphaFoldDB" id="A0A0C3KZ83"/>
<dbReference type="HOGENOM" id="CLU_079975_0_0_1"/>
<reference evidence="3" key="2">
    <citation type="submission" date="2015-01" db="EMBL/GenBank/DDBJ databases">
        <title>Evolutionary Origins and Diversification of the Mycorrhizal Mutualists.</title>
        <authorList>
            <consortium name="DOE Joint Genome Institute"/>
            <consortium name="Mycorrhizal Genomics Consortium"/>
            <person name="Kohler A."/>
            <person name="Kuo A."/>
            <person name="Nagy L.G."/>
            <person name="Floudas D."/>
            <person name="Copeland A."/>
            <person name="Barry K.W."/>
            <person name="Cichocki N."/>
            <person name="Veneault-Fourrey C."/>
            <person name="LaButti K."/>
            <person name="Lindquist E.A."/>
            <person name="Lipzen A."/>
            <person name="Lundell T."/>
            <person name="Morin E."/>
            <person name="Murat C."/>
            <person name="Riley R."/>
            <person name="Ohm R."/>
            <person name="Sun H."/>
            <person name="Tunlid A."/>
            <person name="Henrissat B."/>
            <person name="Grigoriev I.V."/>
            <person name="Hibbett D.S."/>
            <person name="Martin F."/>
        </authorList>
    </citation>
    <scope>NUCLEOTIDE SEQUENCE [LARGE SCALE GENOMIC DNA]</scope>
    <source>
        <strain evidence="3">MUT 4182</strain>
    </source>
</reference>
<keyword evidence="3" id="KW-1185">Reference proteome</keyword>
<keyword evidence="1" id="KW-0472">Membrane</keyword>
<reference evidence="2 3" key="1">
    <citation type="submission" date="2014-04" db="EMBL/GenBank/DDBJ databases">
        <authorList>
            <consortium name="DOE Joint Genome Institute"/>
            <person name="Kuo A."/>
            <person name="Girlanda M."/>
            <person name="Perotto S."/>
            <person name="Kohler A."/>
            <person name="Nagy L.G."/>
            <person name="Floudas D."/>
            <person name="Copeland A."/>
            <person name="Barry K.W."/>
            <person name="Cichocki N."/>
            <person name="Veneault-Fourrey C."/>
            <person name="LaButti K."/>
            <person name="Lindquist E.A."/>
            <person name="Lipzen A."/>
            <person name="Lundell T."/>
            <person name="Morin E."/>
            <person name="Murat C."/>
            <person name="Sun H."/>
            <person name="Tunlid A."/>
            <person name="Henrissat B."/>
            <person name="Grigoriev I.V."/>
            <person name="Hibbett D.S."/>
            <person name="Martin F."/>
            <person name="Nordberg H.P."/>
            <person name="Cantor M.N."/>
            <person name="Hua S.X."/>
        </authorList>
    </citation>
    <scope>NUCLEOTIDE SEQUENCE [LARGE SCALE GENOMIC DNA]</scope>
    <source>
        <strain evidence="2 3">MUT 4182</strain>
    </source>
</reference>
<accession>A0A0C3KZ83</accession>
<evidence type="ECO:0000313" key="2">
    <source>
        <dbReference type="EMBL" id="KIO26693.1"/>
    </source>
</evidence>
<keyword evidence="1" id="KW-0812">Transmembrane</keyword>
<dbReference type="EMBL" id="KN823020">
    <property type="protein sequence ID" value="KIO26693.1"/>
    <property type="molecule type" value="Genomic_DNA"/>
</dbReference>
<gene>
    <name evidence="2" type="ORF">M407DRAFT_24006</name>
</gene>
<proteinExistence type="predicted"/>
<protein>
    <submittedName>
        <fullName evidence="2">Uncharacterized protein</fullName>
    </submittedName>
</protein>
<dbReference type="OrthoDB" id="3251775at2759"/>
<dbReference type="Proteomes" id="UP000054248">
    <property type="component" value="Unassembled WGS sequence"/>
</dbReference>
<sequence>MFQAIIVYEMSRLAVFSDTVRFQYIWLALLAKERLTHDLHYDTSCKWWITASGFAEISSMAASDLLLLLRVHALWGKRRSVVAGTYAAYACAYISITIMATITAFEVIPILHYDPLARICTSEFSPRLLPTMWSVSLFCEITVFVMTAIKALEHRTSESSQNPLLQTLYYDQFLYYIIIIVFRIFNLLVLLALPHSLYFLGLFFIWALITTLLSRIMLHLRSVACAHSRPSDTGFFEETVKSTRIVWARQNHALDTSFHSVRPEYGQVSVSSAVWGGGEESQEIMELPQLRAGSERVKDGGVP</sequence>
<feature type="transmembrane region" description="Helical" evidence="1">
    <location>
        <begin position="173"/>
        <end position="193"/>
    </location>
</feature>